<evidence type="ECO:0000256" key="1">
    <source>
        <dbReference type="ARBA" id="ARBA00001946"/>
    </source>
</evidence>
<name>A0A081C5C3_VECG1</name>
<dbReference type="Pfam" id="PF03328">
    <property type="entry name" value="HpcH_HpaI"/>
    <property type="match status" value="1"/>
</dbReference>
<dbReference type="InterPro" id="IPR023439">
    <property type="entry name" value="Mal_deCO2ase/Cit_lyase_ACP"/>
</dbReference>
<evidence type="ECO:0000256" key="2">
    <source>
        <dbReference type="ARBA" id="ARBA00004496"/>
    </source>
</evidence>
<keyword evidence="5" id="KW-0479">Metal-binding</keyword>
<accession>A0A081C5C3</accession>
<dbReference type="GO" id="GO:0005737">
    <property type="term" value="C:cytoplasm"/>
    <property type="evidence" value="ECO:0007669"/>
    <property type="project" value="UniProtKB-SubCell"/>
</dbReference>
<proteinExistence type="predicted"/>
<evidence type="ECO:0000259" key="7">
    <source>
        <dbReference type="Pfam" id="PF03328"/>
    </source>
</evidence>
<evidence type="ECO:0000256" key="4">
    <source>
        <dbReference type="ARBA" id="ARBA00022553"/>
    </source>
</evidence>
<protein>
    <submittedName>
        <fullName evidence="8">HpcH/HpaI aldolase</fullName>
    </submittedName>
</protein>
<comment type="subcellular location">
    <subcellularLocation>
        <location evidence="2">Cytoplasm</location>
    </subcellularLocation>
</comment>
<keyword evidence="3" id="KW-0963">Cytoplasm</keyword>
<dbReference type="eggNOG" id="COG3052">
    <property type="taxonomic scope" value="Bacteria"/>
</dbReference>
<dbReference type="GO" id="GO:0006107">
    <property type="term" value="P:oxaloacetate metabolic process"/>
    <property type="evidence" value="ECO:0007669"/>
    <property type="project" value="TreeGrafter"/>
</dbReference>
<evidence type="ECO:0000256" key="3">
    <source>
        <dbReference type="ARBA" id="ARBA00022490"/>
    </source>
</evidence>
<dbReference type="GO" id="GO:0003824">
    <property type="term" value="F:catalytic activity"/>
    <property type="evidence" value="ECO:0007669"/>
    <property type="project" value="InterPro"/>
</dbReference>
<dbReference type="HOGENOM" id="CLU_044864_0_0_0"/>
<dbReference type="Pfam" id="PF06857">
    <property type="entry name" value="ACP"/>
    <property type="match status" value="1"/>
</dbReference>
<dbReference type="InterPro" id="IPR040442">
    <property type="entry name" value="Pyrv_kinase-like_dom_sf"/>
</dbReference>
<evidence type="ECO:0000256" key="5">
    <source>
        <dbReference type="ARBA" id="ARBA00022723"/>
    </source>
</evidence>
<dbReference type="STRING" id="1499967.U27_06763"/>
<keyword evidence="9" id="KW-1185">Reference proteome</keyword>
<feature type="domain" description="HpcH/HpaI aldolase/citrate lyase" evidence="7">
    <location>
        <begin position="156"/>
        <end position="372"/>
    </location>
</feature>
<dbReference type="PANTHER" id="PTHR32308:SF10">
    <property type="entry name" value="CITRATE LYASE SUBUNIT BETA"/>
    <property type="match status" value="1"/>
</dbReference>
<dbReference type="SUPFAM" id="SSF51621">
    <property type="entry name" value="Phosphoenolpyruvate/pyruvate domain"/>
    <property type="match status" value="1"/>
</dbReference>
<dbReference type="eggNOG" id="COG2301">
    <property type="taxonomic scope" value="Bacteria"/>
</dbReference>
<dbReference type="InterPro" id="IPR015813">
    <property type="entry name" value="Pyrv/PenolPyrv_kinase-like_dom"/>
</dbReference>
<dbReference type="InterPro" id="IPR005000">
    <property type="entry name" value="Aldolase/citrate-lyase_domain"/>
</dbReference>
<dbReference type="PANTHER" id="PTHR32308">
    <property type="entry name" value="LYASE BETA SUBUNIT, PUTATIVE (AFU_ORTHOLOGUE AFUA_4G13030)-RELATED"/>
    <property type="match status" value="1"/>
</dbReference>
<gene>
    <name evidence="8" type="ORF">U27_06763</name>
</gene>
<evidence type="ECO:0000313" key="9">
    <source>
        <dbReference type="Proteomes" id="UP000030661"/>
    </source>
</evidence>
<organism evidence="8">
    <name type="scientific">Vecturithrix granuli</name>
    <dbReference type="NCBI Taxonomy" id="1499967"/>
    <lineage>
        <taxon>Bacteria</taxon>
        <taxon>Candidatus Moduliflexota</taxon>
        <taxon>Candidatus Vecturitrichia</taxon>
        <taxon>Candidatus Vecturitrichales</taxon>
        <taxon>Candidatus Vecturitrichaceae</taxon>
        <taxon>Candidatus Vecturithrix</taxon>
    </lineage>
</organism>
<dbReference type="GO" id="GO:0000287">
    <property type="term" value="F:magnesium ion binding"/>
    <property type="evidence" value="ECO:0007669"/>
    <property type="project" value="TreeGrafter"/>
</dbReference>
<reference evidence="8" key="1">
    <citation type="journal article" date="2015" name="PeerJ">
        <title>First genomic representation of candidate bacterial phylum KSB3 points to enhanced environmental sensing as a trigger of wastewater bulking.</title>
        <authorList>
            <person name="Sekiguchi Y."/>
            <person name="Ohashi A."/>
            <person name="Parks D.H."/>
            <person name="Yamauchi T."/>
            <person name="Tyson G.W."/>
            <person name="Hugenholtz P."/>
        </authorList>
    </citation>
    <scope>NUCLEOTIDE SEQUENCE [LARGE SCALE GENOMIC DNA]</scope>
</reference>
<evidence type="ECO:0000256" key="6">
    <source>
        <dbReference type="ARBA" id="ARBA00022842"/>
    </source>
</evidence>
<sequence length="451" mass="50062">MCCGKHTTANENFLFRGDGKLQFRGYQRGAKLEFRATFSGEGIMGKTAIAGDKGPTVRSDCLVTLEMRDSGGLEIELISKLETLYGDALRALCQDVLNFFEVKHAKLQVDDSGAIDCVLAARIEAVVKQCIETRKEYLLDILPENQYHTKKDRYRRSRLYLPGNTPKFMINAGIHHPDGIILDLEDSVAPDKKAEARILVRNALRGIDFYGAERMVRINQIPKGLEDLDYIVPHHVNLILIPKCETADQIHQVDERIARILQEKNVDYPIYFMPIIESALGVVNAYQIASASKNVVALAIGLEDYTADLGTQRTKEGRETFFARCQVVNAARAAGVQPIDSVFSDISDMDALRDVVLESKSLGFDGMGCIHPRQIPMIHEYYAPNDQEIEKAKKIVRAFDEASAKGLGVVSLGSKMIDPPVVKRAQRTIALAINAGKLAENWKNSDPGVNT</sequence>
<dbReference type="Proteomes" id="UP000030661">
    <property type="component" value="Unassembled WGS sequence"/>
</dbReference>
<keyword evidence="4" id="KW-0597">Phosphoprotein</keyword>
<keyword evidence="6" id="KW-0460">Magnesium</keyword>
<dbReference type="EMBL" id="DF820470">
    <property type="protein sequence ID" value="GAK59778.1"/>
    <property type="molecule type" value="Genomic_DNA"/>
</dbReference>
<comment type="cofactor">
    <cofactor evidence="1">
        <name>Mg(2+)</name>
        <dbReference type="ChEBI" id="CHEBI:18420"/>
    </cofactor>
</comment>
<dbReference type="Gene3D" id="3.20.20.60">
    <property type="entry name" value="Phosphoenolpyruvate-binding domains"/>
    <property type="match status" value="1"/>
</dbReference>
<dbReference type="AlphaFoldDB" id="A0A081C5C3"/>
<evidence type="ECO:0000313" key="8">
    <source>
        <dbReference type="EMBL" id="GAK59778.1"/>
    </source>
</evidence>